<name>A0A9Q9IG27_9ACTN</name>
<dbReference type="PROSITE" id="PS00072">
    <property type="entry name" value="ACYL_COA_DH_1"/>
    <property type="match status" value="1"/>
</dbReference>
<dbReference type="SUPFAM" id="SSF47203">
    <property type="entry name" value="Acyl-CoA dehydrogenase C-terminal domain-like"/>
    <property type="match status" value="1"/>
</dbReference>
<dbReference type="FunFam" id="1.20.140.10:FF:000004">
    <property type="entry name" value="Acyl-CoA dehydrogenase FadE25"/>
    <property type="match status" value="1"/>
</dbReference>
<evidence type="ECO:0000313" key="10">
    <source>
        <dbReference type="EMBL" id="UWZ53973.1"/>
    </source>
</evidence>
<evidence type="ECO:0000256" key="6">
    <source>
        <dbReference type="RuleBase" id="RU362125"/>
    </source>
</evidence>
<dbReference type="EMBL" id="CP073767">
    <property type="protein sequence ID" value="UWZ53973.1"/>
    <property type="molecule type" value="Genomic_DNA"/>
</dbReference>
<dbReference type="PIRSF" id="PIRSF016578">
    <property type="entry name" value="HsaA"/>
    <property type="match status" value="1"/>
</dbReference>
<dbReference type="FunFam" id="2.40.110.10:FF:000001">
    <property type="entry name" value="Acyl-CoA dehydrogenase, mitochondrial"/>
    <property type="match status" value="1"/>
</dbReference>
<keyword evidence="5 6" id="KW-0560">Oxidoreductase</keyword>
<dbReference type="InterPro" id="IPR037069">
    <property type="entry name" value="AcylCoA_DH/ox_N_sf"/>
</dbReference>
<evidence type="ECO:0000256" key="4">
    <source>
        <dbReference type="ARBA" id="ARBA00022827"/>
    </source>
</evidence>
<dbReference type="PANTHER" id="PTHR43884:SF12">
    <property type="entry name" value="ISOVALERYL-COA DEHYDROGENASE, MITOCHONDRIAL-RELATED"/>
    <property type="match status" value="1"/>
</dbReference>
<organism evidence="10 11">
    <name type="scientific">Dactylosporangium aurantiacum</name>
    <dbReference type="NCBI Taxonomy" id="35754"/>
    <lineage>
        <taxon>Bacteria</taxon>
        <taxon>Bacillati</taxon>
        <taxon>Actinomycetota</taxon>
        <taxon>Actinomycetes</taxon>
        <taxon>Micromonosporales</taxon>
        <taxon>Micromonosporaceae</taxon>
        <taxon>Dactylosporangium</taxon>
    </lineage>
</organism>
<sequence length="382" mass="40677">MFDVYELPEEHTAIREAVRAVCDGKVAPNAAAADELGEFPQASYDALRAADFHAPHIPAEYGGAGADALATAIVIEEVARACAASSLIPAVNKLGTMPLLLAGSDALKRRYLPQVASGEAMFSYCLSEPDAGSDAAGMKTRAVLDGDAYVLNGVKRWITNAGVSEYYTVFAVTDPAARSRGISAFVVEKSDPGVSFGAPEKKLGIKGSPTREVYLDNVRIPADRMIGEPGTGFATAMQTLDHTRVTIAAQAVGIAQGALDFALGYVQERKQFGKAIADFQGIQFMLADMGMKLEAARQLTYAAAGRSERGDKDLTYFGAAAKCFASDAAMQITTDAVQLLGGYGYTKDFPLERMMRDAKITQIYEGTNQVQRIVMARQLLAG</sequence>
<protein>
    <submittedName>
        <fullName evidence="10">Acyl-CoA dehydrogenase family protein</fullName>
    </submittedName>
</protein>
<dbReference type="AlphaFoldDB" id="A0A9Q9IG27"/>
<proteinExistence type="inferred from homology"/>
<evidence type="ECO:0000256" key="5">
    <source>
        <dbReference type="ARBA" id="ARBA00023002"/>
    </source>
</evidence>
<dbReference type="InterPro" id="IPR006091">
    <property type="entry name" value="Acyl-CoA_Oxase/DH_mid-dom"/>
</dbReference>
<dbReference type="Gene3D" id="2.40.110.10">
    <property type="entry name" value="Butyryl-CoA Dehydrogenase, subunit A, domain 2"/>
    <property type="match status" value="1"/>
</dbReference>
<dbReference type="GO" id="GO:0003995">
    <property type="term" value="F:acyl-CoA dehydrogenase activity"/>
    <property type="evidence" value="ECO:0007669"/>
    <property type="project" value="InterPro"/>
</dbReference>
<gene>
    <name evidence="10" type="ORF">Daura_47090</name>
</gene>
<dbReference type="Gene3D" id="1.20.140.10">
    <property type="entry name" value="Butyryl-CoA Dehydrogenase, subunit A, domain 3"/>
    <property type="match status" value="1"/>
</dbReference>
<evidence type="ECO:0000259" key="9">
    <source>
        <dbReference type="Pfam" id="PF02771"/>
    </source>
</evidence>
<dbReference type="PANTHER" id="PTHR43884">
    <property type="entry name" value="ACYL-COA DEHYDROGENASE"/>
    <property type="match status" value="1"/>
</dbReference>
<dbReference type="Pfam" id="PF00441">
    <property type="entry name" value="Acyl-CoA_dh_1"/>
    <property type="match status" value="1"/>
</dbReference>
<dbReference type="OrthoDB" id="142556at2"/>
<dbReference type="RefSeq" id="WP_033357526.1">
    <property type="nucleotide sequence ID" value="NZ_CP073767.1"/>
</dbReference>
<dbReference type="PROSITE" id="PS00073">
    <property type="entry name" value="ACYL_COA_DH_2"/>
    <property type="match status" value="1"/>
</dbReference>
<evidence type="ECO:0000256" key="3">
    <source>
        <dbReference type="ARBA" id="ARBA00022630"/>
    </source>
</evidence>
<dbReference type="InterPro" id="IPR006089">
    <property type="entry name" value="Acyl-CoA_DH_CS"/>
</dbReference>
<comment type="cofactor">
    <cofactor evidence="1 6">
        <name>FAD</name>
        <dbReference type="ChEBI" id="CHEBI:57692"/>
    </cofactor>
</comment>
<accession>A0A9Q9IG27</accession>
<dbReference type="Proteomes" id="UP001058003">
    <property type="component" value="Chromosome"/>
</dbReference>
<evidence type="ECO:0000259" key="7">
    <source>
        <dbReference type="Pfam" id="PF00441"/>
    </source>
</evidence>
<keyword evidence="3 6" id="KW-0285">Flavoprotein</keyword>
<dbReference type="Pfam" id="PF02770">
    <property type="entry name" value="Acyl-CoA_dh_M"/>
    <property type="match status" value="1"/>
</dbReference>
<dbReference type="InterPro" id="IPR009075">
    <property type="entry name" value="AcylCo_DH/oxidase_C"/>
</dbReference>
<evidence type="ECO:0000256" key="1">
    <source>
        <dbReference type="ARBA" id="ARBA00001974"/>
    </source>
</evidence>
<dbReference type="InterPro" id="IPR036250">
    <property type="entry name" value="AcylCo_DH-like_C"/>
</dbReference>
<dbReference type="SUPFAM" id="SSF56645">
    <property type="entry name" value="Acyl-CoA dehydrogenase NM domain-like"/>
    <property type="match status" value="1"/>
</dbReference>
<dbReference type="InterPro" id="IPR009100">
    <property type="entry name" value="AcylCoA_DH/oxidase_NM_dom_sf"/>
</dbReference>
<feature type="domain" description="Acyl-CoA oxidase/dehydrogenase middle" evidence="8">
    <location>
        <begin position="124"/>
        <end position="218"/>
    </location>
</feature>
<dbReference type="Pfam" id="PF02771">
    <property type="entry name" value="Acyl-CoA_dh_N"/>
    <property type="match status" value="1"/>
</dbReference>
<feature type="domain" description="Acyl-CoA dehydrogenase/oxidase C-terminal" evidence="7">
    <location>
        <begin position="230"/>
        <end position="380"/>
    </location>
</feature>
<feature type="domain" description="Acyl-CoA dehydrogenase/oxidase N-terminal" evidence="9">
    <location>
        <begin position="9"/>
        <end position="119"/>
    </location>
</feature>
<keyword evidence="4 6" id="KW-0274">FAD</keyword>
<evidence type="ECO:0000313" key="11">
    <source>
        <dbReference type="Proteomes" id="UP001058003"/>
    </source>
</evidence>
<dbReference type="GO" id="GO:0050660">
    <property type="term" value="F:flavin adenine dinucleotide binding"/>
    <property type="evidence" value="ECO:0007669"/>
    <property type="project" value="InterPro"/>
</dbReference>
<dbReference type="KEGG" id="daur:Daura_47090"/>
<keyword evidence="11" id="KW-1185">Reference proteome</keyword>
<evidence type="ECO:0000256" key="2">
    <source>
        <dbReference type="ARBA" id="ARBA00009347"/>
    </source>
</evidence>
<dbReference type="InterPro" id="IPR046373">
    <property type="entry name" value="Acyl-CoA_Oxase/DH_mid-dom_sf"/>
</dbReference>
<dbReference type="InterPro" id="IPR013786">
    <property type="entry name" value="AcylCoA_DH/ox_N"/>
</dbReference>
<evidence type="ECO:0000259" key="8">
    <source>
        <dbReference type="Pfam" id="PF02770"/>
    </source>
</evidence>
<reference evidence="10" key="1">
    <citation type="submission" date="2021-04" db="EMBL/GenBank/DDBJ databases">
        <title>Dactylosporangium aurantiacum NRRL B-8018 full assembly.</title>
        <authorList>
            <person name="Hartkoorn R.C."/>
            <person name="Beaudoing E."/>
            <person name="Hot D."/>
        </authorList>
    </citation>
    <scope>NUCLEOTIDE SEQUENCE</scope>
    <source>
        <strain evidence="10">NRRL B-8018</strain>
    </source>
</reference>
<comment type="similarity">
    <text evidence="2 6">Belongs to the acyl-CoA dehydrogenase family.</text>
</comment>
<dbReference type="Gene3D" id="1.10.540.10">
    <property type="entry name" value="Acyl-CoA dehydrogenase/oxidase, N-terminal domain"/>
    <property type="match status" value="1"/>
</dbReference>